<protein>
    <recommendedName>
        <fullName evidence="4 9">N-(5'-phosphoribosyl)anthranilate isomerase</fullName>
        <shortName evidence="9">PRAI</shortName>
        <ecNumber evidence="3 9">5.3.1.24</ecNumber>
    </recommendedName>
</protein>
<keyword evidence="6 9" id="KW-0822">Tryptophan biosynthesis</keyword>
<evidence type="ECO:0000256" key="2">
    <source>
        <dbReference type="ARBA" id="ARBA00004664"/>
    </source>
</evidence>
<dbReference type="PANTHER" id="PTHR42894:SF1">
    <property type="entry name" value="N-(5'-PHOSPHORIBOSYL)ANTHRANILATE ISOMERASE"/>
    <property type="match status" value="1"/>
</dbReference>
<dbReference type="CDD" id="cd00405">
    <property type="entry name" value="PRAI"/>
    <property type="match status" value="1"/>
</dbReference>
<dbReference type="InterPro" id="IPR011060">
    <property type="entry name" value="RibuloseP-bd_barrel"/>
</dbReference>
<dbReference type="InterPro" id="IPR001240">
    <property type="entry name" value="PRAI_dom"/>
</dbReference>
<evidence type="ECO:0000313" key="11">
    <source>
        <dbReference type="EMBL" id="CDG33899.1"/>
    </source>
</evidence>
<evidence type="ECO:0000256" key="9">
    <source>
        <dbReference type="HAMAP-Rule" id="MF_00135"/>
    </source>
</evidence>
<evidence type="ECO:0000256" key="7">
    <source>
        <dbReference type="ARBA" id="ARBA00023141"/>
    </source>
</evidence>
<evidence type="ECO:0000313" key="12">
    <source>
        <dbReference type="Proteomes" id="UP000027590"/>
    </source>
</evidence>
<sequence length="217" mass="23513">MKVDVKICGLTRAEDMEACAVSGVRWVGLVFHSASPRFVRPEQAARLHEAIASPSAGGPLRVGLFVRPTHEQIAAVLERIPLDILQLYTDEATAFTLKEQTGRSVWLARGVAQQHDLPVSKAMDGYVIEAPAQKGDTRPGGLGRVIDWTLTRQWQAPAPWLLAGGLTPDNVSEAVRVSRAQAVDVSSGVEEAPGIKSALLIEKFVKNSQKKACTRKE</sequence>
<comment type="similarity">
    <text evidence="9">Belongs to the TrpF family.</text>
</comment>
<keyword evidence="5 9" id="KW-0028">Amino-acid biosynthesis</keyword>
<evidence type="ECO:0000256" key="4">
    <source>
        <dbReference type="ARBA" id="ARBA00022272"/>
    </source>
</evidence>
<dbReference type="Gene3D" id="3.20.20.70">
    <property type="entry name" value="Aldolase class I"/>
    <property type="match status" value="1"/>
</dbReference>
<accession>A0A7U7G6B3</accession>
<dbReference type="EMBL" id="CBLY010000006">
    <property type="protein sequence ID" value="CDG33899.1"/>
    <property type="molecule type" value="Genomic_DNA"/>
</dbReference>
<comment type="pathway">
    <text evidence="2 9">Amino-acid biosynthesis; L-tryptophan biosynthesis; L-tryptophan from chorismate: step 3/5.</text>
</comment>
<dbReference type="HAMAP" id="MF_00135">
    <property type="entry name" value="PRAI"/>
    <property type="match status" value="1"/>
</dbReference>
<dbReference type="Pfam" id="PF00697">
    <property type="entry name" value="PRAI"/>
    <property type="match status" value="1"/>
</dbReference>
<reference evidence="11 12" key="1">
    <citation type="journal article" date="2014" name="Genome Biol. Evol.">
        <title>Acetic acid bacteria genomes reveal functional traits for adaptation to life in insect guts.</title>
        <authorList>
            <person name="Chouaia B."/>
            <person name="Gaiarsa S."/>
            <person name="Crotti E."/>
            <person name="Comandatore F."/>
            <person name="Degli Esposti M."/>
            <person name="Ricci I."/>
            <person name="Alma A."/>
            <person name="Favia G."/>
            <person name="Bandi C."/>
            <person name="Daffonchio D."/>
        </authorList>
    </citation>
    <scope>NUCLEOTIDE SEQUENCE [LARGE SCALE GENOMIC DNA]</scope>
    <source>
        <strain evidence="12">AM169</strain>
    </source>
</reference>
<dbReference type="PANTHER" id="PTHR42894">
    <property type="entry name" value="N-(5'-PHOSPHORIBOSYL)ANTHRANILATE ISOMERASE"/>
    <property type="match status" value="1"/>
</dbReference>
<comment type="caution">
    <text evidence="11">The sequence shown here is derived from an EMBL/GenBank/DDBJ whole genome shotgun (WGS) entry which is preliminary data.</text>
</comment>
<reference evidence="11 12" key="2">
    <citation type="journal article" date="2014" name="PLoS ONE">
        <title>Evolution of mitochondria reconstructed from the energy metabolism of living bacteria.</title>
        <authorList>
            <person name="Degli Esposti M."/>
            <person name="Chouaia B."/>
            <person name="Comandatore F."/>
            <person name="Crotti E."/>
            <person name="Sassera D."/>
            <person name="Lievens P.M."/>
            <person name="Daffonchio D."/>
            <person name="Bandi C."/>
        </authorList>
    </citation>
    <scope>NUCLEOTIDE SEQUENCE [LARGE SCALE GENOMIC DNA]</scope>
    <source>
        <strain evidence="12">AM169</strain>
    </source>
</reference>
<comment type="catalytic activity">
    <reaction evidence="1 9">
        <text>N-(5-phospho-beta-D-ribosyl)anthranilate = 1-(2-carboxyphenylamino)-1-deoxy-D-ribulose 5-phosphate</text>
        <dbReference type="Rhea" id="RHEA:21540"/>
        <dbReference type="ChEBI" id="CHEBI:18277"/>
        <dbReference type="ChEBI" id="CHEBI:58613"/>
        <dbReference type="EC" id="5.3.1.24"/>
    </reaction>
</comment>
<dbReference type="GO" id="GO:0000162">
    <property type="term" value="P:L-tryptophan biosynthetic process"/>
    <property type="evidence" value="ECO:0007669"/>
    <property type="project" value="UniProtKB-UniRule"/>
</dbReference>
<dbReference type="SUPFAM" id="SSF51366">
    <property type="entry name" value="Ribulose-phoshate binding barrel"/>
    <property type="match status" value="1"/>
</dbReference>
<organism evidence="11 12">
    <name type="scientific">Parasaccharibacter apium</name>
    <dbReference type="NCBI Taxonomy" id="1510841"/>
    <lineage>
        <taxon>Bacteria</taxon>
        <taxon>Pseudomonadati</taxon>
        <taxon>Pseudomonadota</taxon>
        <taxon>Alphaproteobacteria</taxon>
        <taxon>Acetobacterales</taxon>
        <taxon>Acetobacteraceae</taxon>
        <taxon>Parasaccharibacter</taxon>
    </lineage>
</organism>
<keyword evidence="7 9" id="KW-0057">Aromatic amino acid biosynthesis</keyword>
<evidence type="ECO:0000256" key="1">
    <source>
        <dbReference type="ARBA" id="ARBA00001164"/>
    </source>
</evidence>
<name>A0A7U7G6B3_9PROT</name>
<evidence type="ECO:0000259" key="10">
    <source>
        <dbReference type="Pfam" id="PF00697"/>
    </source>
</evidence>
<dbReference type="RefSeq" id="WP_043560213.1">
    <property type="nucleotide sequence ID" value="NZ_CBLY010000006.1"/>
</dbReference>
<evidence type="ECO:0000256" key="3">
    <source>
        <dbReference type="ARBA" id="ARBA00012572"/>
    </source>
</evidence>
<dbReference type="Proteomes" id="UP000027590">
    <property type="component" value="Unassembled WGS sequence"/>
</dbReference>
<evidence type="ECO:0000256" key="8">
    <source>
        <dbReference type="ARBA" id="ARBA00023235"/>
    </source>
</evidence>
<gene>
    <name evidence="9" type="primary">trpF</name>
    <name evidence="11" type="ORF">SACS_1161</name>
</gene>
<evidence type="ECO:0000256" key="6">
    <source>
        <dbReference type="ARBA" id="ARBA00022822"/>
    </source>
</evidence>
<evidence type="ECO:0000256" key="5">
    <source>
        <dbReference type="ARBA" id="ARBA00022605"/>
    </source>
</evidence>
<feature type="domain" description="N-(5'phosphoribosyl) anthranilate isomerase (PRAI)" evidence="10">
    <location>
        <begin position="5"/>
        <end position="207"/>
    </location>
</feature>
<proteinExistence type="inferred from homology"/>
<keyword evidence="8 9" id="KW-0413">Isomerase</keyword>
<dbReference type="InterPro" id="IPR044643">
    <property type="entry name" value="TrpF_fam"/>
</dbReference>
<dbReference type="EC" id="5.3.1.24" evidence="3 9"/>
<dbReference type="AlphaFoldDB" id="A0A7U7G6B3"/>
<dbReference type="InterPro" id="IPR013785">
    <property type="entry name" value="Aldolase_TIM"/>
</dbReference>
<dbReference type="GO" id="GO:0004640">
    <property type="term" value="F:phosphoribosylanthranilate isomerase activity"/>
    <property type="evidence" value="ECO:0007669"/>
    <property type="project" value="UniProtKB-UniRule"/>
</dbReference>
<dbReference type="UniPathway" id="UPA00035">
    <property type="reaction ID" value="UER00042"/>
</dbReference>